<dbReference type="Pfam" id="PF13377">
    <property type="entry name" value="Peripla_BP_3"/>
    <property type="match status" value="1"/>
</dbReference>
<dbReference type="InterPro" id="IPR028082">
    <property type="entry name" value="Peripla_BP_I"/>
</dbReference>
<dbReference type="Gene3D" id="1.10.260.40">
    <property type="entry name" value="lambda repressor-like DNA-binding domains"/>
    <property type="match status" value="1"/>
</dbReference>
<protein>
    <recommendedName>
        <fullName evidence="4">HTH lacI-type domain-containing protein</fullName>
    </recommendedName>
</protein>
<gene>
    <name evidence="5" type="ORF">M529_01285</name>
</gene>
<dbReference type="PANTHER" id="PTHR30146">
    <property type="entry name" value="LACI-RELATED TRANSCRIPTIONAL REPRESSOR"/>
    <property type="match status" value="1"/>
</dbReference>
<dbReference type="InterPro" id="IPR010982">
    <property type="entry name" value="Lambda_DNA-bd_dom_sf"/>
</dbReference>
<dbReference type="PROSITE" id="PS00356">
    <property type="entry name" value="HTH_LACI_1"/>
    <property type="match status" value="1"/>
</dbReference>
<dbReference type="EMBL" id="AUWY01000022">
    <property type="protein sequence ID" value="EQB33985.1"/>
    <property type="molecule type" value="Genomic_DNA"/>
</dbReference>
<keyword evidence="3" id="KW-0804">Transcription</keyword>
<dbReference type="PROSITE" id="PS50932">
    <property type="entry name" value="HTH_LACI_2"/>
    <property type="match status" value="1"/>
</dbReference>
<dbReference type="CDD" id="cd01392">
    <property type="entry name" value="HTH_LacI"/>
    <property type="match status" value="1"/>
</dbReference>
<dbReference type="AlphaFoldDB" id="T0IYV4"/>
<dbReference type="Gene3D" id="3.40.50.2300">
    <property type="match status" value="2"/>
</dbReference>
<sequence length="352" mass="38335">MATEPDRTSDGKLPTIRDVAARAGVSVMTVSRVINKQSWVSPKTRSRVEEAIAALNYAPSAVARALAGSDDRRVALLYRASTTSAYLGELLLGALDNAADHRLHLVVERCDGASAEEIVAQVQHARVSGVILPPPLCDWRELIEALAAKKIKAVSIAPDIVDSGELTIAIDDKHAAFEMTRHLIELGHRNIGFIKGNPQHRASARRLEGFRQAMRANGLSDDEQWIVPGDFSYRSGLDAAERLLDLPVRPTAIFACNDDMAAAAITIAHQRQIDVPAQLTVCGFDDTPLANAIWPTLTTIHQPIRDMSREALALLAAEIREGGTANPHVKLDYRLIRRQSDAVPPRRPKTGV</sequence>
<dbReference type="SUPFAM" id="SSF53822">
    <property type="entry name" value="Periplasmic binding protein-like I"/>
    <property type="match status" value="1"/>
</dbReference>
<dbReference type="eggNOG" id="COG1609">
    <property type="taxonomic scope" value="Bacteria"/>
</dbReference>
<dbReference type="STRING" id="1346791.M529_01285"/>
<dbReference type="SUPFAM" id="SSF47413">
    <property type="entry name" value="lambda repressor-like DNA-binding domains"/>
    <property type="match status" value="1"/>
</dbReference>
<dbReference type="PANTHER" id="PTHR30146:SF153">
    <property type="entry name" value="LACTOSE OPERON REPRESSOR"/>
    <property type="match status" value="1"/>
</dbReference>
<dbReference type="PATRIC" id="fig|1346791.3.peg.242"/>
<evidence type="ECO:0000256" key="2">
    <source>
        <dbReference type="ARBA" id="ARBA00023125"/>
    </source>
</evidence>
<dbReference type="CDD" id="cd01545">
    <property type="entry name" value="PBP1_SalR"/>
    <property type="match status" value="1"/>
</dbReference>
<proteinExistence type="predicted"/>
<keyword evidence="1" id="KW-0805">Transcription regulation</keyword>
<keyword evidence="6" id="KW-1185">Reference proteome</keyword>
<dbReference type="Pfam" id="PF00356">
    <property type="entry name" value="LacI"/>
    <property type="match status" value="1"/>
</dbReference>
<organism evidence="5 6">
    <name type="scientific">Sphingobium ummariense RL-3</name>
    <dbReference type="NCBI Taxonomy" id="1346791"/>
    <lineage>
        <taxon>Bacteria</taxon>
        <taxon>Pseudomonadati</taxon>
        <taxon>Pseudomonadota</taxon>
        <taxon>Alphaproteobacteria</taxon>
        <taxon>Sphingomonadales</taxon>
        <taxon>Sphingomonadaceae</taxon>
        <taxon>Sphingobium</taxon>
    </lineage>
</organism>
<dbReference type="FunFam" id="1.10.260.40:FF:000002">
    <property type="entry name" value="HTH-type transcriptional repressor PurR"/>
    <property type="match status" value="1"/>
</dbReference>
<evidence type="ECO:0000256" key="3">
    <source>
        <dbReference type="ARBA" id="ARBA00023163"/>
    </source>
</evidence>
<dbReference type="InterPro" id="IPR000843">
    <property type="entry name" value="HTH_LacI"/>
</dbReference>
<comment type="caution">
    <text evidence="5">The sequence shown here is derived from an EMBL/GenBank/DDBJ whole genome shotgun (WGS) entry which is preliminary data.</text>
</comment>
<dbReference type="GO" id="GO:0000976">
    <property type="term" value="F:transcription cis-regulatory region binding"/>
    <property type="evidence" value="ECO:0007669"/>
    <property type="project" value="TreeGrafter"/>
</dbReference>
<name>T0IYV4_9SPHN</name>
<evidence type="ECO:0000256" key="1">
    <source>
        <dbReference type="ARBA" id="ARBA00023015"/>
    </source>
</evidence>
<feature type="domain" description="HTH lacI-type" evidence="4">
    <location>
        <begin position="14"/>
        <end position="68"/>
    </location>
</feature>
<dbReference type="Proteomes" id="UP000015523">
    <property type="component" value="Unassembled WGS sequence"/>
</dbReference>
<evidence type="ECO:0000313" key="5">
    <source>
        <dbReference type="EMBL" id="EQB33985.1"/>
    </source>
</evidence>
<evidence type="ECO:0000313" key="6">
    <source>
        <dbReference type="Proteomes" id="UP000015523"/>
    </source>
</evidence>
<reference evidence="5 6" key="1">
    <citation type="journal article" date="2013" name="Genome Announc.">
        <title>Draft Genome Sequence of Sphingobium ummariense Strain RL-3, a Hexachlorocyclohexane-Degrading Bacterium.</title>
        <authorList>
            <person name="Kohli P."/>
            <person name="Dua A."/>
            <person name="Sangwan N."/>
            <person name="Oldach P."/>
            <person name="Khurana J.P."/>
            <person name="Lal R."/>
        </authorList>
    </citation>
    <scope>NUCLEOTIDE SEQUENCE [LARGE SCALE GENOMIC DNA]</scope>
    <source>
        <strain evidence="5 6">RL-3</strain>
    </source>
</reference>
<accession>T0IYV4</accession>
<evidence type="ECO:0000259" key="4">
    <source>
        <dbReference type="PROSITE" id="PS50932"/>
    </source>
</evidence>
<dbReference type="InterPro" id="IPR046335">
    <property type="entry name" value="LacI/GalR-like_sensor"/>
</dbReference>
<dbReference type="PRINTS" id="PR00036">
    <property type="entry name" value="HTHLACI"/>
</dbReference>
<dbReference type="SMART" id="SM00354">
    <property type="entry name" value="HTH_LACI"/>
    <property type="match status" value="1"/>
</dbReference>
<dbReference type="GO" id="GO:0003700">
    <property type="term" value="F:DNA-binding transcription factor activity"/>
    <property type="evidence" value="ECO:0007669"/>
    <property type="project" value="TreeGrafter"/>
</dbReference>
<keyword evidence="2" id="KW-0238">DNA-binding</keyword>